<evidence type="ECO:0000256" key="3">
    <source>
        <dbReference type="ARBA" id="ARBA00022679"/>
    </source>
</evidence>
<evidence type="ECO:0000256" key="2">
    <source>
        <dbReference type="ARBA" id="ARBA00022475"/>
    </source>
</evidence>
<keyword evidence="6 8" id="KW-0472">Membrane</keyword>
<dbReference type="EMBL" id="WPCU01000010">
    <property type="protein sequence ID" value="MVA77485.1"/>
    <property type="molecule type" value="Genomic_DNA"/>
</dbReference>
<evidence type="ECO:0000256" key="6">
    <source>
        <dbReference type="ARBA" id="ARBA00023136"/>
    </source>
</evidence>
<keyword evidence="10" id="KW-1185">Reference proteome</keyword>
<feature type="transmembrane region" description="Helical" evidence="8">
    <location>
        <begin position="306"/>
        <end position="325"/>
    </location>
</feature>
<proteinExistence type="inferred from homology"/>
<feature type="transmembrane region" description="Helical" evidence="8">
    <location>
        <begin position="280"/>
        <end position="299"/>
    </location>
</feature>
<dbReference type="Proteomes" id="UP000435304">
    <property type="component" value="Unassembled WGS sequence"/>
</dbReference>
<keyword evidence="5 8" id="KW-1133">Transmembrane helix</keyword>
<keyword evidence="2" id="KW-1003">Cell membrane</keyword>
<feature type="transmembrane region" description="Helical" evidence="8">
    <location>
        <begin position="150"/>
        <end position="169"/>
    </location>
</feature>
<keyword evidence="4 8" id="KW-0812">Transmembrane</keyword>
<reference evidence="9 10" key="1">
    <citation type="submission" date="2019-12" db="EMBL/GenBank/DDBJ databases">
        <title>Auraticoccus cholistani sp. nov., an actinomycete isolated from soil of Cholistan desert.</title>
        <authorList>
            <person name="Cheema M.T."/>
        </authorList>
    </citation>
    <scope>NUCLEOTIDE SEQUENCE [LARGE SCALE GENOMIC DNA]</scope>
    <source>
        <strain evidence="9 10">F435</strain>
    </source>
</reference>
<dbReference type="Pfam" id="PF09594">
    <property type="entry name" value="GT87"/>
    <property type="match status" value="1"/>
</dbReference>
<comment type="similarity">
    <text evidence="7">Belongs to the glycosyltransferase 87 family.</text>
</comment>
<evidence type="ECO:0000256" key="5">
    <source>
        <dbReference type="ARBA" id="ARBA00022989"/>
    </source>
</evidence>
<gene>
    <name evidence="9" type="ORF">GC722_15875</name>
</gene>
<evidence type="ECO:0000256" key="4">
    <source>
        <dbReference type="ARBA" id="ARBA00022692"/>
    </source>
</evidence>
<evidence type="ECO:0000313" key="10">
    <source>
        <dbReference type="Proteomes" id="UP000435304"/>
    </source>
</evidence>
<evidence type="ECO:0000313" key="9">
    <source>
        <dbReference type="EMBL" id="MVA77485.1"/>
    </source>
</evidence>
<dbReference type="InterPro" id="IPR018584">
    <property type="entry name" value="GT87"/>
</dbReference>
<accession>A0A6A9V1M7</accession>
<feature type="transmembrane region" description="Helical" evidence="8">
    <location>
        <begin position="189"/>
        <end position="209"/>
    </location>
</feature>
<dbReference type="RefSeq" id="WP_156611704.1">
    <property type="nucleotide sequence ID" value="NZ_WPCU01000010.1"/>
</dbReference>
<organism evidence="9 10">
    <name type="scientific">Auraticoccus cholistanensis</name>
    <dbReference type="NCBI Taxonomy" id="2656650"/>
    <lineage>
        <taxon>Bacteria</taxon>
        <taxon>Bacillati</taxon>
        <taxon>Actinomycetota</taxon>
        <taxon>Actinomycetes</taxon>
        <taxon>Propionibacteriales</taxon>
        <taxon>Propionibacteriaceae</taxon>
        <taxon>Auraticoccus</taxon>
    </lineage>
</organism>
<dbReference type="GO" id="GO:0005886">
    <property type="term" value="C:plasma membrane"/>
    <property type="evidence" value="ECO:0007669"/>
    <property type="project" value="UniProtKB-SubCell"/>
</dbReference>
<feature type="transmembrane region" description="Helical" evidence="8">
    <location>
        <begin position="91"/>
        <end position="114"/>
    </location>
</feature>
<comment type="subcellular location">
    <subcellularLocation>
        <location evidence="1">Cell membrane</location>
        <topology evidence="1">Multi-pass membrane protein</topology>
    </subcellularLocation>
</comment>
<evidence type="ECO:0000256" key="1">
    <source>
        <dbReference type="ARBA" id="ARBA00004651"/>
    </source>
</evidence>
<keyword evidence="3" id="KW-0808">Transferase</keyword>
<feature type="transmembrane region" description="Helical" evidence="8">
    <location>
        <begin position="387"/>
        <end position="405"/>
    </location>
</feature>
<feature type="transmembrane region" description="Helical" evidence="8">
    <location>
        <begin position="29"/>
        <end position="51"/>
    </location>
</feature>
<evidence type="ECO:0000256" key="7">
    <source>
        <dbReference type="ARBA" id="ARBA00024033"/>
    </source>
</evidence>
<evidence type="ECO:0000256" key="8">
    <source>
        <dbReference type="SAM" id="Phobius"/>
    </source>
</evidence>
<feature type="transmembrane region" description="Helical" evidence="8">
    <location>
        <begin position="215"/>
        <end position="234"/>
    </location>
</feature>
<name>A0A6A9V1M7_9ACTN</name>
<dbReference type="GO" id="GO:0016758">
    <property type="term" value="F:hexosyltransferase activity"/>
    <property type="evidence" value="ECO:0007669"/>
    <property type="project" value="InterPro"/>
</dbReference>
<comment type="caution">
    <text evidence="9">The sequence shown here is derived from an EMBL/GenBank/DDBJ whole genome shotgun (WGS) entry which is preliminary data.</text>
</comment>
<dbReference type="AlphaFoldDB" id="A0A6A9V1M7"/>
<protein>
    <submittedName>
        <fullName evidence="9">DUF2029 domain-containing protein</fullName>
    </submittedName>
</protein>
<sequence>MVDLRDELTTPGPAADPGLRVAGWVRACWLFALPMLCGLWVGATTFGGGSFQPWDPVMVDLDVYLRAARQLLAGTPIYDEGSTLPFLYPPVAALLAVPMTLVPLTLVQVGWVGLNVALLMATMHRLGVHGWRLSLGAGAVVLLVEPVAQTFAFGQLGIILVALVVLDLVPGPRLLDRVGLTRRLPTGWASGFGAALKLTPGITIPYLFLAGHRRAAATALGTFVGLGVLAALVLPGTSLTYWGRLAAGDSGLGGSVIYFTNQSVLGTWLRLTRLAPGSELVALALSALVAALGIWAAVLWHRRGKVALAVSLLGVASLLASPVSWSHHFVWVVPLALVMLDEELPVPLRVLGFVFAGYSAATPFDRLQGGDDVELTYDWSQLLLDSWTPLLGVALLLVAVVLARVPARPRGSVG</sequence>